<feature type="compositionally biased region" description="Basic and acidic residues" evidence="3">
    <location>
        <begin position="41"/>
        <end position="52"/>
    </location>
</feature>
<dbReference type="PANTHER" id="PTHR33480:SF1">
    <property type="entry name" value="TYR RECOMBINASE DOMAIN-CONTAINING PROTEIN"/>
    <property type="match status" value="1"/>
</dbReference>
<keyword evidence="1" id="KW-0233">DNA recombination</keyword>
<feature type="region of interest" description="Disordered" evidence="3">
    <location>
        <begin position="1"/>
        <end position="52"/>
    </location>
</feature>
<reference evidence="4 5" key="1">
    <citation type="submission" date="2022-12" db="EMBL/GenBank/DDBJ databases">
        <title>Chromosome-level genome of Tegillarca granosa.</title>
        <authorList>
            <person name="Kim J."/>
        </authorList>
    </citation>
    <scope>NUCLEOTIDE SEQUENCE [LARGE SCALE GENOMIC DNA]</scope>
    <source>
        <strain evidence="4">Teg-2019</strain>
        <tissue evidence="4">Adductor muscle</tissue>
    </source>
</reference>
<dbReference type="PANTHER" id="PTHR33480">
    <property type="entry name" value="SET DOMAIN-CONTAINING PROTEIN-RELATED"/>
    <property type="match status" value="1"/>
</dbReference>
<feature type="coiled-coil region" evidence="2">
    <location>
        <begin position="1178"/>
        <end position="1205"/>
    </location>
</feature>
<keyword evidence="2" id="KW-0175">Coiled coil</keyword>
<organism evidence="4 5">
    <name type="scientific">Tegillarca granosa</name>
    <name type="common">Malaysian cockle</name>
    <name type="synonym">Anadara granosa</name>
    <dbReference type="NCBI Taxonomy" id="220873"/>
    <lineage>
        <taxon>Eukaryota</taxon>
        <taxon>Metazoa</taxon>
        <taxon>Spiralia</taxon>
        <taxon>Lophotrochozoa</taxon>
        <taxon>Mollusca</taxon>
        <taxon>Bivalvia</taxon>
        <taxon>Autobranchia</taxon>
        <taxon>Pteriomorphia</taxon>
        <taxon>Arcoida</taxon>
        <taxon>Arcoidea</taxon>
        <taxon>Arcidae</taxon>
        <taxon>Tegillarca</taxon>
    </lineage>
</organism>
<gene>
    <name evidence="4" type="ORF">KUTeg_002150</name>
</gene>
<comment type="caution">
    <text evidence="4">The sequence shown here is derived from an EMBL/GenBank/DDBJ whole genome shotgun (WGS) entry which is preliminary data.</text>
</comment>
<evidence type="ECO:0000256" key="1">
    <source>
        <dbReference type="ARBA" id="ARBA00023172"/>
    </source>
</evidence>
<evidence type="ECO:0000313" key="5">
    <source>
        <dbReference type="Proteomes" id="UP001217089"/>
    </source>
</evidence>
<sequence length="1227" mass="139322">MAGNLGMGKRREVLKNSMENKRKKRKNPQDIAKYWCGEENDPPRLEDPDPTRLKGQLEDKCDTGQLVSLQNDKTVVDDQGFPIIPENDRSHGVCKEQGDSGFKDVHVQDLEEDSHPNVFKGQLGDKCDTSPILLLQNDKGMTVDPDIVGMPENDTSLGLLRTQDIIFKHSIEEGLDHTRLKGQLEDKCDTGQLVSLQNDKTVVNDQGFPIIPENDRSHGVCKEQGDSGFKDVHVQDLEEDSHPNVFKGQLEDKCDTRPILPLQNDKGMTVDPGIVGMPENDTSLGLLRTQDIIFKHSIEEGLDHTRLQGQLEDKFDTGQLISLQSDKTVVNDQGFPMIPENDRSNGVCKEQGDSGFKDVHVQDLEGPYGLYGQDGLDGLPSVFGQSQMPGLSSDSLSGEPSVIGERRYLGIPNNKGEPCIEGDFVKDEYPGLTRFKGEQDVLFEGPLDLTSAYMCVDDDLVEDFDEDFDDEVKDKDFNPKDYDDGSSEYVSETDEEVIVPIVTKSKQIMKRKSSDGNNSKEDKTVLDYKAQRKQYFKNITVATYEKNGTKRNYSNPDYCLYCNNVYTSKIANHYINVHINEQRVQDICRMPLRSYERKTALKKLQYEGNYIHNLQVLKKGMGELIVIRRPSFESKTTVSALDYIPCEFCKGFVKEEALWMHVKNCAFRPAVMEAEKNYVRNGRMMIEPFITTVTSDFEIVLNKMKETTQCPGVKEICSGDHLIKQFGQALYDKLGTVSEQRISDPDNIRTKMRAVGRLLSKMNENKPQPLPLSSYITGKGFLTVVNSVKELSIEADAPSLAIRLGNYLKQIALIKNSLGIMSEDDLMKKEASDFKDLFDAHWNSKVSSVANRRQKLRSLNKKIEIPSTSDLMKLKDFLISNINECLKNTKPTYDEWVWMAQLLIVRIVLFNKRRINEVAELKISDYEERVSDTNFEISEVLDSLDVSERALAKRMHLLEVRGKSTRGLRKMFILLSPEMIAGIDYLLNSRIYVGVNPSNKYVFGRTTLNPIDGCTAMRDVTDKCPSLEKPKTIRSRLLRKYLATVSQVMDMTGDELKMVADHMGHSLSIHTDIYKLQNSTLERTKVARALVALENGNVHKYKGKNLSSIDLKDMPLPLESDEDDFEKKDNTNEIESAIHSDEEEFDEIYSLGVKRKRWSEEEDNAFAEAFSVQIKEKRNASAQEIRQAQNRFKQLESRTEAVIRTKLNNMILGKYKKMKCQIRKSCN</sequence>
<accession>A0ABQ9FXY8</accession>
<evidence type="ECO:0000256" key="3">
    <source>
        <dbReference type="SAM" id="MobiDB-lite"/>
    </source>
</evidence>
<evidence type="ECO:0000256" key="2">
    <source>
        <dbReference type="SAM" id="Coils"/>
    </source>
</evidence>
<dbReference type="InterPro" id="IPR013762">
    <property type="entry name" value="Integrase-like_cat_sf"/>
</dbReference>
<dbReference type="InterPro" id="IPR011010">
    <property type="entry name" value="DNA_brk_join_enz"/>
</dbReference>
<dbReference type="Proteomes" id="UP001217089">
    <property type="component" value="Unassembled WGS sequence"/>
</dbReference>
<keyword evidence="5" id="KW-1185">Reference proteome</keyword>
<protein>
    <submittedName>
        <fullName evidence="4">Uncharacterized protein</fullName>
    </submittedName>
</protein>
<name>A0ABQ9FXY8_TEGGR</name>
<dbReference type="Gene3D" id="1.10.443.10">
    <property type="entry name" value="Intergrase catalytic core"/>
    <property type="match status" value="1"/>
</dbReference>
<evidence type="ECO:0000313" key="4">
    <source>
        <dbReference type="EMBL" id="KAJ8320563.1"/>
    </source>
</evidence>
<feature type="compositionally biased region" description="Basic and acidic residues" evidence="3">
    <location>
        <begin position="9"/>
        <end position="20"/>
    </location>
</feature>
<dbReference type="EMBL" id="JARBDR010000141">
    <property type="protein sequence ID" value="KAJ8320563.1"/>
    <property type="molecule type" value="Genomic_DNA"/>
</dbReference>
<proteinExistence type="predicted"/>
<dbReference type="SUPFAM" id="SSF56349">
    <property type="entry name" value="DNA breaking-rejoining enzymes"/>
    <property type="match status" value="1"/>
</dbReference>